<evidence type="ECO:0000313" key="2">
    <source>
        <dbReference type="EMBL" id="GIY71621.1"/>
    </source>
</evidence>
<dbReference type="Proteomes" id="UP001054837">
    <property type="component" value="Unassembled WGS sequence"/>
</dbReference>
<gene>
    <name evidence="2" type="ORF">CDAR_259391</name>
</gene>
<evidence type="ECO:0000313" key="3">
    <source>
        <dbReference type="Proteomes" id="UP001054837"/>
    </source>
</evidence>
<accession>A0AAV4VN51</accession>
<feature type="region of interest" description="Disordered" evidence="1">
    <location>
        <begin position="111"/>
        <end position="138"/>
    </location>
</feature>
<dbReference type="AlphaFoldDB" id="A0AAV4VN51"/>
<reference evidence="2 3" key="1">
    <citation type="submission" date="2021-06" db="EMBL/GenBank/DDBJ databases">
        <title>Caerostris darwini draft genome.</title>
        <authorList>
            <person name="Kono N."/>
            <person name="Arakawa K."/>
        </authorList>
    </citation>
    <scope>NUCLEOTIDE SEQUENCE [LARGE SCALE GENOMIC DNA]</scope>
</reference>
<comment type="caution">
    <text evidence="2">The sequence shown here is derived from an EMBL/GenBank/DDBJ whole genome shotgun (WGS) entry which is preliminary data.</text>
</comment>
<evidence type="ECO:0000256" key="1">
    <source>
        <dbReference type="SAM" id="MobiDB-lite"/>
    </source>
</evidence>
<dbReference type="EMBL" id="BPLQ01013371">
    <property type="protein sequence ID" value="GIY71621.1"/>
    <property type="molecule type" value="Genomic_DNA"/>
</dbReference>
<organism evidence="2 3">
    <name type="scientific">Caerostris darwini</name>
    <dbReference type="NCBI Taxonomy" id="1538125"/>
    <lineage>
        <taxon>Eukaryota</taxon>
        <taxon>Metazoa</taxon>
        <taxon>Ecdysozoa</taxon>
        <taxon>Arthropoda</taxon>
        <taxon>Chelicerata</taxon>
        <taxon>Arachnida</taxon>
        <taxon>Araneae</taxon>
        <taxon>Araneomorphae</taxon>
        <taxon>Entelegynae</taxon>
        <taxon>Araneoidea</taxon>
        <taxon>Araneidae</taxon>
        <taxon>Caerostris</taxon>
    </lineage>
</organism>
<sequence>MVFHGLVRLDETLPTMPWQEMGYRLLSCYKRNSVAVHQLHLIPSPAYSFHRKCNQRVLFVRLKVKDLRHPEIPMKSGELHSNSVNSTYSFHRKCNRTESFQNAFRSEARVTELERGQRRSIPGRQSKDRDLGRGGWEGYDVKGDNTRRKCNGRFSGTRFIFGLHKEELVLGKRLLVFTGEDS</sequence>
<name>A0AAV4VN51_9ARAC</name>
<keyword evidence="3" id="KW-1185">Reference proteome</keyword>
<proteinExistence type="predicted"/>
<protein>
    <submittedName>
        <fullName evidence="2">Uncharacterized protein</fullName>
    </submittedName>
</protein>